<proteinExistence type="predicted"/>
<keyword evidence="1" id="KW-1133">Transmembrane helix</keyword>
<evidence type="ECO:0008006" key="4">
    <source>
        <dbReference type="Google" id="ProtNLM"/>
    </source>
</evidence>
<dbReference type="EnsemblMetazoa" id="AMEC012091-RA">
    <property type="protein sequence ID" value="AMEC012091-PA"/>
    <property type="gene ID" value="AMEC012091"/>
</dbReference>
<feature type="transmembrane region" description="Helical" evidence="1">
    <location>
        <begin position="68"/>
        <end position="88"/>
    </location>
</feature>
<evidence type="ECO:0000313" key="3">
    <source>
        <dbReference type="Proteomes" id="UP000075902"/>
    </source>
</evidence>
<reference evidence="2" key="2">
    <citation type="submission" date="2020-05" db="UniProtKB">
        <authorList>
            <consortium name="EnsemblMetazoa"/>
        </authorList>
    </citation>
    <scope>IDENTIFICATION</scope>
    <source>
        <strain evidence="2">CM1001059</strain>
    </source>
</reference>
<dbReference type="VEuPathDB" id="VectorBase:AMEC012091"/>
<dbReference type="Proteomes" id="UP000075902">
    <property type="component" value="Unassembled WGS sequence"/>
</dbReference>
<keyword evidence="1" id="KW-0812">Transmembrane</keyword>
<evidence type="ECO:0000313" key="2">
    <source>
        <dbReference type="EnsemblMetazoa" id="AMEC012091-PA"/>
    </source>
</evidence>
<keyword evidence="1" id="KW-0472">Membrane</keyword>
<evidence type="ECO:0000256" key="1">
    <source>
        <dbReference type="SAM" id="Phobius"/>
    </source>
</evidence>
<keyword evidence="3" id="KW-1185">Reference proteome</keyword>
<accession>A0A182U1B1</accession>
<feature type="transmembrane region" description="Helical" evidence="1">
    <location>
        <begin position="40"/>
        <end position="62"/>
    </location>
</feature>
<sequence>MDGTMATTVGINQPGTGGVLLPDAVLDKLYQSYALKQKRVAFACYLIASILFDVWAIAVPQGQSVESIVVTGVFLTINIVLAIVLRFCGRGRFRGVIWEIAPHLAWLLAIKQLFLQLFLKGSVTPRSVADFVKANETIPTSFLLKTVSKSG</sequence>
<dbReference type="STRING" id="34690.A0A182U1B1"/>
<organism evidence="2 3">
    <name type="scientific">Anopheles melas</name>
    <dbReference type="NCBI Taxonomy" id="34690"/>
    <lineage>
        <taxon>Eukaryota</taxon>
        <taxon>Metazoa</taxon>
        <taxon>Ecdysozoa</taxon>
        <taxon>Arthropoda</taxon>
        <taxon>Hexapoda</taxon>
        <taxon>Insecta</taxon>
        <taxon>Pterygota</taxon>
        <taxon>Neoptera</taxon>
        <taxon>Endopterygota</taxon>
        <taxon>Diptera</taxon>
        <taxon>Nematocera</taxon>
        <taxon>Culicoidea</taxon>
        <taxon>Culicidae</taxon>
        <taxon>Anophelinae</taxon>
        <taxon>Anopheles</taxon>
    </lineage>
</organism>
<name>A0A182U1B1_9DIPT</name>
<protein>
    <recommendedName>
        <fullName evidence="4">Adenylate cyclase N-terminal domain-containing protein</fullName>
    </recommendedName>
</protein>
<dbReference type="AlphaFoldDB" id="A0A182U1B1"/>
<reference evidence="3" key="1">
    <citation type="submission" date="2014-01" db="EMBL/GenBank/DDBJ databases">
        <title>The Genome Sequence of Anopheles melas CM1001059_A (V2).</title>
        <authorList>
            <consortium name="The Broad Institute Genomics Platform"/>
            <person name="Neafsey D.E."/>
            <person name="Besansky N."/>
            <person name="Howell P."/>
            <person name="Walton C."/>
            <person name="Young S.K."/>
            <person name="Zeng Q."/>
            <person name="Gargeya S."/>
            <person name="Fitzgerald M."/>
            <person name="Haas B."/>
            <person name="Abouelleil A."/>
            <person name="Allen A.W."/>
            <person name="Alvarado L."/>
            <person name="Arachchi H.M."/>
            <person name="Berlin A.M."/>
            <person name="Chapman S.B."/>
            <person name="Gainer-Dewar J."/>
            <person name="Goldberg J."/>
            <person name="Griggs A."/>
            <person name="Gujja S."/>
            <person name="Hansen M."/>
            <person name="Howarth C."/>
            <person name="Imamovic A."/>
            <person name="Ireland A."/>
            <person name="Larimer J."/>
            <person name="McCowan C."/>
            <person name="Murphy C."/>
            <person name="Pearson M."/>
            <person name="Poon T.W."/>
            <person name="Priest M."/>
            <person name="Roberts A."/>
            <person name="Saif S."/>
            <person name="Shea T."/>
            <person name="Sisk P."/>
            <person name="Sykes S."/>
            <person name="Wortman J."/>
            <person name="Nusbaum C."/>
            <person name="Birren B."/>
        </authorList>
    </citation>
    <scope>NUCLEOTIDE SEQUENCE [LARGE SCALE GENOMIC DNA]</scope>
    <source>
        <strain evidence="3">CM1001059</strain>
    </source>
</reference>